<dbReference type="PANTHER" id="PTHR33515:SF1">
    <property type="entry name" value="RIBOSOME-BINDING FACTOR A, CHLOROPLASTIC-RELATED"/>
    <property type="match status" value="1"/>
</dbReference>
<name>A0A223I2R0_THETR</name>
<dbReference type="RefSeq" id="WP_094398014.1">
    <property type="nucleotide sequence ID" value="NZ_CP016893.1"/>
</dbReference>
<comment type="subunit">
    <text evidence="2">Monomer. Binds 30S ribosomal subunits, but not 50S ribosomal subunits or 70S ribosomes.</text>
</comment>
<dbReference type="HAMAP" id="MF_00003">
    <property type="entry name" value="RbfA"/>
    <property type="match status" value="1"/>
</dbReference>
<dbReference type="GO" id="GO:0005829">
    <property type="term" value="C:cytosol"/>
    <property type="evidence" value="ECO:0007669"/>
    <property type="project" value="TreeGrafter"/>
</dbReference>
<evidence type="ECO:0000313" key="4">
    <source>
        <dbReference type="Proteomes" id="UP000214975"/>
    </source>
</evidence>
<comment type="similarity">
    <text evidence="2">Belongs to the RbfA family.</text>
</comment>
<dbReference type="PROSITE" id="PS01319">
    <property type="entry name" value="RBFA"/>
    <property type="match status" value="1"/>
</dbReference>
<dbReference type="SUPFAM" id="SSF89919">
    <property type="entry name" value="Ribosome-binding factor A, RbfA"/>
    <property type="match status" value="1"/>
</dbReference>
<proteinExistence type="inferred from homology"/>
<dbReference type="GO" id="GO:0043024">
    <property type="term" value="F:ribosomal small subunit binding"/>
    <property type="evidence" value="ECO:0007669"/>
    <property type="project" value="TreeGrafter"/>
</dbReference>
<dbReference type="NCBIfam" id="TIGR00082">
    <property type="entry name" value="rbfA"/>
    <property type="match status" value="1"/>
</dbReference>
<dbReference type="Proteomes" id="UP000214975">
    <property type="component" value="Chromosome"/>
</dbReference>
<reference evidence="3 4" key="1">
    <citation type="submission" date="2016-08" db="EMBL/GenBank/DDBJ databases">
        <title>A novel genetic cassette of butanologenic Thermoanaerobacterium thermosaccharolyticum that directly convert cellulose to butanol.</title>
        <authorList>
            <person name="Li T."/>
            <person name="He J."/>
        </authorList>
    </citation>
    <scope>NUCLEOTIDE SEQUENCE [LARGE SCALE GENOMIC DNA]</scope>
    <source>
        <strain evidence="3 4">TG57</strain>
    </source>
</reference>
<protein>
    <recommendedName>
        <fullName evidence="2">Ribosome-binding factor A</fullName>
    </recommendedName>
</protein>
<accession>A0A223I2R0</accession>
<dbReference type="PANTHER" id="PTHR33515">
    <property type="entry name" value="RIBOSOME-BINDING FACTOR A, CHLOROPLASTIC-RELATED"/>
    <property type="match status" value="1"/>
</dbReference>
<evidence type="ECO:0000256" key="2">
    <source>
        <dbReference type="HAMAP-Rule" id="MF_00003"/>
    </source>
</evidence>
<evidence type="ECO:0000256" key="1">
    <source>
        <dbReference type="ARBA" id="ARBA00022517"/>
    </source>
</evidence>
<organism evidence="3 4">
    <name type="scientific">Thermoanaerobacterium thermosaccharolyticum</name>
    <name type="common">Clostridium thermosaccharolyticum</name>
    <dbReference type="NCBI Taxonomy" id="1517"/>
    <lineage>
        <taxon>Bacteria</taxon>
        <taxon>Bacillati</taxon>
        <taxon>Bacillota</taxon>
        <taxon>Clostridia</taxon>
        <taxon>Thermoanaerobacterales</taxon>
        <taxon>Thermoanaerobacteraceae</taxon>
        <taxon>Thermoanaerobacterium</taxon>
    </lineage>
</organism>
<dbReference type="InterPro" id="IPR000238">
    <property type="entry name" value="RbfA"/>
</dbReference>
<dbReference type="InterPro" id="IPR015946">
    <property type="entry name" value="KH_dom-like_a/b"/>
</dbReference>
<dbReference type="EMBL" id="CP016893">
    <property type="protein sequence ID" value="AST59036.1"/>
    <property type="molecule type" value="Genomic_DNA"/>
</dbReference>
<dbReference type="GO" id="GO:0030490">
    <property type="term" value="P:maturation of SSU-rRNA"/>
    <property type="evidence" value="ECO:0007669"/>
    <property type="project" value="UniProtKB-UniRule"/>
</dbReference>
<evidence type="ECO:0000313" key="3">
    <source>
        <dbReference type="EMBL" id="AST59036.1"/>
    </source>
</evidence>
<dbReference type="InterPro" id="IPR020053">
    <property type="entry name" value="Ribosome-bd_factorA_CS"/>
</dbReference>
<sequence length="119" mass="13943">MHYRSGRLSEEIKKEVSKMIFEEIKDPRISNMTSITDIEVTKDLRYAKIYISVYGNDDEKKSTLEGLKSATGFIRHELGKRIKLRYTPELIFEIDNSIEYGAHISRILKELDKQESEDK</sequence>
<keyword evidence="2" id="KW-0963">Cytoplasm</keyword>
<comment type="subcellular location">
    <subcellularLocation>
        <location evidence="2">Cytoplasm</location>
    </subcellularLocation>
</comment>
<keyword evidence="1 2" id="KW-0690">Ribosome biogenesis</keyword>
<dbReference type="InterPro" id="IPR023799">
    <property type="entry name" value="RbfA_dom_sf"/>
</dbReference>
<dbReference type="AlphaFoldDB" id="A0A223I2R0"/>
<gene>
    <name evidence="2" type="primary">rbfA</name>
    <name evidence="3" type="ORF">Thert_03297</name>
</gene>
<dbReference type="Gene3D" id="3.30.300.20">
    <property type="match status" value="1"/>
</dbReference>
<comment type="function">
    <text evidence="2">One of several proteins that assist in the late maturation steps of the functional core of the 30S ribosomal subunit. Associates with free 30S ribosomal subunits (but not with 30S subunits that are part of 70S ribosomes or polysomes). Required for efficient processing of 16S rRNA. May interact with the 5'-terminal helix region of 16S rRNA.</text>
</comment>
<dbReference type="Pfam" id="PF02033">
    <property type="entry name" value="RBFA"/>
    <property type="match status" value="1"/>
</dbReference>